<dbReference type="InterPro" id="IPR020838">
    <property type="entry name" value="DBINO"/>
</dbReference>
<proteinExistence type="predicted"/>
<protein>
    <recommendedName>
        <fullName evidence="2">DBINO domain-containing protein</fullName>
    </recommendedName>
</protein>
<dbReference type="AlphaFoldDB" id="A0A7R9PS31"/>
<evidence type="ECO:0000256" key="1">
    <source>
        <dbReference type="SAM" id="MobiDB-lite"/>
    </source>
</evidence>
<reference evidence="3" key="1">
    <citation type="submission" date="2020-11" db="EMBL/GenBank/DDBJ databases">
        <authorList>
            <person name="Tran Van P."/>
        </authorList>
    </citation>
    <scope>NUCLEOTIDE SEQUENCE</scope>
</reference>
<evidence type="ECO:0000259" key="2">
    <source>
        <dbReference type="Pfam" id="PF13892"/>
    </source>
</evidence>
<sequence>MKKLSAKERRMMEENQDQDMDDFDFEEGLMNLKEEDETDGYLDISQNFGKGFKSKKKAQQAKNPEIMAMRRKKIWVMMSKKELGKVQRAKTNNHKEMLTSCKRVAQYCMKHWRQKAMQSKEEVLSRGLIFYTTKRPDHFELTKDVLNQKYEA</sequence>
<feature type="compositionally biased region" description="Basic and acidic residues" evidence="1">
    <location>
        <begin position="1"/>
        <end position="13"/>
    </location>
</feature>
<feature type="region of interest" description="Disordered" evidence="1">
    <location>
        <begin position="1"/>
        <end position="20"/>
    </location>
</feature>
<dbReference type="GO" id="GO:0003677">
    <property type="term" value="F:DNA binding"/>
    <property type="evidence" value="ECO:0007669"/>
    <property type="project" value="InterPro"/>
</dbReference>
<evidence type="ECO:0000313" key="3">
    <source>
        <dbReference type="EMBL" id="CAD7614539.1"/>
    </source>
</evidence>
<accession>A0A7R9PS31</accession>
<dbReference type="EMBL" id="OE850232">
    <property type="protein sequence ID" value="CAD7614539.1"/>
    <property type="molecule type" value="Genomic_DNA"/>
</dbReference>
<dbReference type="Pfam" id="PF13892">
    <property type="entry name" value="DBINO"/>
    <property type="match status" value="1"/>
</dbReference>
<organism evidence="3">
    <name type="scientific">Timema genevievae</name>
    <name type="common">Walking stick</name>
    <dbReference type="NCBI Taxonomy" id="629358"/>
    <lineage>
        <taxon>Eukaryota</taxon>
        <taxon>Metazoa</taxon>
        <taxon>Ecdysozoa</taxon>
        <taxon>Arthropoda</taxon>
        <taxon>Hexapoda</taxon>
        <taxon>Insecta</taxon>
        <taxon>Pterygota</taxon>
        <taxon>Neoptera</taxon>
        <taxon>Polyneoptera</taxon>
        <taxon>Phasmatodea</taxon>
        <taxon>Timematodea</taxon>
        <taxon>Timematoidea</taxon>
        <taxon>Timematidae</taxon>
        <taxon>Timema</taxon>
    </lineage>
</organism>
<name>A0A7R9PS31_TIMGE</name>
<feature type="domain" description="DBINO" evidence="2">
    <location>
        <begin position="68"/>
        <end position="120"/>
    </location>
</feature>
<gene>
    <name evidence="3" type="ORF">TGEB3V08_LOCUS11431</name>
</gene>